<sequence>MKVVLDCNVVISAGITNGVCREVLRYVLQYAVIVTTNTIEREYIDVIRRAKFRPYADAMMALFSEVQQAAFYVEPRLSGLSLPDKDDIPYIDAAITVAADFLITGNIKHFPARQYGTVEIVSPKEFLQRIATI</sequence>
<name>A0A450TVE9_9GAMM</name>
<dbReference type="PANTHER" id="PTHR34610">
    <property type="entry name" value="SSL7007 PROTEIN"/>
    <property type="match status" value="1"/>
</dbReference>
<dbReference type="EMBL" id="CAADFE010000041">
    <property type="protein sequence ID" value="VFJ72986.1"/>
    <property type="molecule type" value="Genomic_DNA"/>
</dbReference>
<dbReference type="Pfam" id="PF13470">
    <property type="entry name" value="PIN_3"/>
    <property type="match status" value="1"/>
</dbReference>
<evidence type="ECO:0000259" key="1">
    <source>
        <dbReference type="Pfam" id="PF13470"/>
    </source>
</evidence>
<dbReference type="SUPFAM" id="SSF88723">
    <property type="entry name" value="PIN domain-like"/>
    <property type="match status" value="1"/>
</dbReference>
<proteinExistence type="predicted"/>
<gene>
    <name evidence="2" type="ORF">BECKFW1821C_GA0114237_104135</name>
</gene>
<organism evidence="2">
    <name type="scientific">Candidatus Kentrum sp. FW</name>
    <dbReference type="NCBI Taxonomy" id="2126338"/>
    <lineage>
        <taxon>Bacteria</taxon>
        <taxon>Pseudomonadati</taxon>
        <taxon>Pseudomonadota</taxon>
        <taxon>Gammaproteobacteria</taxon>
        <taxon>Candidatus Kentrum</taxon>
    </lineage>
</organism>
<dbReference type="InterPro" id="IPR029060">
    <property type="entry name" value="PIN-like_dom_sf"/>
</dbReference>
<dbReference type="PANTHER" id="PTHR34610:SF3">
    <property type="entry name" value="SSL7007 PROTEIN"/>
    <property type="match status" value="1"/>
</dbReference>
<dbReference type="NCBIfam" id="TIGR00305">
    <property type="entry name" value="putative toxin-antitoxin system toxin component, PIN family"/>
    <property type="match status" value="1"/>
</dbReference>
<dbReference type="InterPro" id="IPR002716">
    <property type="entry name" value="PIN_dom"/>
</dbReference>
<feature type="domain" description="PIN" evidence="1">
    <location>
        <begin position="2"/>
        <end position="108"/>
    </location>
</feature>
<accession>A0A450TVE9</accession>
<dbReference type="AlphaFoldDB" id="A0A450TVE9"/>
<reference evidence="2" key="1">
    <citation type="submission" date="2019-02" db="EMBL/GenBank/DDBJ databases">
        <authorList>
            <person name="Gruber-Vodicka R. H."/>
            <person name="Seah K. B. B."/>
        </authorList>
    </citation>
    <scope>NUCLEOTIDE SEQUENCE</scope>
    <source>
        <strain evidence="2">BECK_BZ131</strain>
    </source>
</reference>
<protein>
    <submittedName>
        <fullName evidence="2">Putative toxin-antitoxin system toxin component, PIN family</fullName>
    </submittedName>
</protein>
<dbReference type="InterPro" id="IPR002850">
    <property type="entry name" value="PIN_toxin-like"/>
</dbReference>
<evidence type="ECO:0000313" key="2">
    <source>
        <dbReference type="EMBL" id="VFJ72986.1"/>
    </source>
</evidence>